<sequence length="881" mass="97513">MAARVARHLGLLLWALAAALSPAAAGAAPPAVVALAPLDWHGPSAQAGEAPRLAAALSRRLAEAGIPVKSLPGEADPAAARRLGATHLLSGSLNALGPARFAEMHLAALDSGAVFPLSAEAEAGAGSADRLAAALAGAVREAVAAPDRVLKVRVTGNRRIDAEVVLGAVKTRPGAPFSPKALSADLKAVFALGYFDDVRVEDEPGPKGHLVTFVVKEKPAIRSILFTGNKALKDKDLKAVLDLKPFTVVQEKALRENADKIEALYLTKGYVRTAVKPVVVKVSDRSADVRFEIEEGERILVKRIEIDGNEAFPDDTLKDLMETKEKGPRWLPTWRNIKALFGEEEAVLRWDTLERDAGRINAYYRNHGFIDARVGKPRVRQEGKWLYVTIPVEEGRRYRVGEVRIEESHFHDTSKILDRLETQRQEYFSQEVLRKDILTLTDIYADEGFASAEVDPRFQKDPAKGTVDITFHVETGPKVHFGRIEITGNTRTRDKVIRRELRVTELEPFTATGLRKSTDRLRRLGYFDDVDLTPSQGAREDVLDLAVKVKERLTGTFSVGAGYSSVDRLVFMADITQRNLFGRGQSLSFKGQLGSVSNRYTLSFTEPYFLDTRLSAGIDLYNWESDYDDYTRKSTGGALRFGYPLTDNLGFFWGGRIDNTTLSDVYDTSSVVIRDSLDIHTTRAVNLGLSYDTRNDYYNPTRGWTNSVSVEYAGDVLGGDAAYFKTQAVLGFYHPIWKNLVGHVKTGAGYVTFGRTGRLPVYERFFLGGIDSVRGYKYGRISPTDPTTGEYIGGNRMFYAQLEAIFPLVKDMGLNGVVFFDTGAVWQHGEKNDLRDLRKSVGFGIRWLSPMGPIRLEWGFNIDKKPGDDPNNWEFRMGGAF</sequence>
<keyword evidence="6" id="KW-0472">Membrane</keyword>
<evidence type="ECO:0000256" key="2">
    <source>
        <dbReference type="ARBA" id="ARBA00022452"/>
    </source>
</evidence>
<dbReference type="HAMAP" id="MF_01430">
    <property type="entry name" value="OM_assembly_BamA"/>
    <property type="match status" value="1"/>
</dbReference>
<dbReference type="InterPro" id="IPR039910">
    <property type="entry name" value="D15-like"/>
</dbReference>
<dbReference type="PANTHER" id="PTHR12815">
    <property type="entry name" value="SORTING AND ASSEMBLY MACHINERY SAMM50 PROTEIN FAMILY MEMBER"/>
    <property type="match status" value="1"/>
</dbReference>
<dbReference type="PANTHER" id="PTHR12815:SF47">
    <property type="entry name" value="TRANSLOCATION AND ASSEMBLY MODULE SUBUNIT TAMA"/>
    <property type="match status" value="1"/>
</dbReference>
<keyword evidence="12" id="KW-1185">Reference proteome</keyword>
<dbReference type="Proteomes" id="UP000469346">
    <property type="component" value="Unassembled WGS sequence"/>
</dbReference>
<accession>A0A6N9TRP4</accession>
<name>A0A6N9TRP4_DISTH</name>
<dbReference type="InterPro" id="IPR000184">
    <property type="entry name" value="Bac_surfAg_D15"/>
</dbReference>
<dbReference type="PROSITE" id="PS51779">
    <property type="entry name" value="POTRA"/>
    <property type="match status" value="4"/>
</dbReference>
<keyword evidence="2" id="KW-1134">Transmembrane beta strand</keyword>
<evidence type="ECO:0000259" key="10">
    <source>
        <dbReference type="PROSITE" id="PS51779"/>
    </source>
</evidence>
<dbReference type="GO" id="GO:0071709">
    <property type="term" value="P:membrane assembly"/>
    <property type="evidence" value="ECO:0007669"/>
    <property type="project" value="InterPro"/>
</dbReference>
<feature type="domain" description="POTRA" evidence="10">
    <location>
        <begin position="147"/>
        <end position="218"/>
    </location>
</feature>
<proteinExistence type="inferred from homology"/>
<evidence type="ECO:0000256" key="8">
    <source>
        <dbReference type="NCBIfam" id="TIGR03303"/>
    </source>
</evidence>
<dbReference type="InterPro" id="IPR034746">
    <property type="entry name" value="POTRA"/>
</dbReference>
<dbReference type="NCBIfam" id="TIGR03303">
    <property type="entry name" value="OM_YaeT"/>
    <property type="match status" value="1"/>
</dbReference>
<evidence type="ECO:0000256" key="7">
    <source>
        <dbReference type="ARBA" id="ARBA00023237"/>
    </source>
</evidence>
<dbReference type="GO" id="GO:0009279">
    <property type="term" value="C:cell outer membrane"/>
    <property type="evidence" value="ECO:0007669"/>
    <property type="project" value="UniProtKB-UniRule"/>
</dbReference>
<reference evidence="11 12" key="1">
    <citation type="submission" date="2020-02" db="EMBL/GenBank/DDBJ databases">
        <title>Comparative genomics of sulfur disproportionating microorganisms.</title>
        <authorList>
            <person name="Ward L.M."/>
            <person name="Bertran E."/>
            <person name="Johnston D.T."/>
        </authorList>
    </citation>
    <scope>NUCLEOTIDE SEQUENCE [LARGE SCALE GENOMIC DNA]</scope>
    <source>
        <strain evidence="11 12">DSM 100025</strain>
    </source>
</reference>
<dbReference type="RefSeq" id="WP_163298913.1">
    <property type="nucleotide sequence ID" value="NZ_JAAGRR010000085.1"/>
</dbReference>
<dbReference type="PIRSF" id="PIRSF006076">
    <property type="entry name" value="OM_assembly_OMP85"/>
    <property type="match status" value="1"/>
</dbReference>
<dbReference type="InterPro" id="IPR010827">
    <property type="entry name" value="BamA/TamA_POTRA"/>
</dbReference>
<dbReference type="SUPFAM" id="SSF56935">
    <property type="entry name" value="Porins"/>
    <property type="match status" value="1"/>
</dbReference>
<feature type="signal peptide" evidence="9">
    <location>
        <begin position="1"/>
        <end position="27"/>
    </location>
</feature>
<protein>
    <recommendedName>
        <fullName evidence="8">Outer membrane protein assembly factor BamA</fullName>
    </recommendedName>
</protein>
<dbReference type="InterPro" id="IPR023707">
    <property type="entry name" value="OM_assembly_BamA"/>
</dbReference>
<evidence type="ECO:0000313" key="11">
    <source>
        <dbReference type="EMBL" id="NDY42783.1"/>
    </source>
</evidence>
<evidence type="ECO:0000256" key="4">
    <source>
        <dbReference type="ARBA" id="ARBA00022729"/>
    </source>
</evidence>
<dbReference type="Pfam" id="PF01103">
    <property type="entry name" value="Omp85"/>
    <property type="match status" value="1"/>
</dbReference>
<evidence type="ECO:0000256" key="3">
    <source>
        <dbReference type="ARBA" id="ARBA00022692"/>
    </source>
</evidence>
<keyword evidence="3" id="KW-0812">Transmembrane</keyword>
<dbReference type="Pfam" id="PF07244">
    <property type="entry name" value="POTRA"/>
    <property type="match status" value="5"/>
</dbReference>
<evidence type="ECO:0000256" key="1">
    <source>
        <dbReference type="ARBA" id="ARBA00004370"/>
    </source>
</evidence>
<feature type="domain" description="POTRA" evidence="10">
    <location>
        <begin position="479"/>
        <end position="552"/>
    </location>
</feature>
<keyword evidence="5" id="KW-0677">Repeat</keyword>
<evidence type="ECO:0000313" key="12">
    <source>
        <dbReference type="Proteomes" id="UP000469346"/>
    </source>
</evidence>
<dbReference type="AlphaFoldDB" id="A0A6N9TRP4"/>
<comment type="subcellular location">
    <subcellularLocation>
        <location evidence="1">Membrane</location>
    </subcellularLocation>
</comment>
<evidence type="ECO:0000256" key="9">
    <source>
        <dbReference type="SAM" id="SignalP"/>
    </source>
</evidence>
<gene>
    <name evidence="11" type="primary">bamA</name>
    <name evidence="11" type="ORF">G3N55_08000</name>
</gene>
<organism evidence="11 12">
    <name type="scientific">Dissulfurirhabdus thermomarina</name>
    <dbReference type="NCBI Taxonomy" id="1765737"/>
    <lineage>
        <taxon>Bacteria</taxon>
        <taxon>Deltaproteobacteria</taxon>
        <taxon>Dissulfurirhabdaceae</taxon>
        <taxon>Dissulfurirhabdus</taxon>
    </lineage>
</organism>
<dbReference type="Gene3D" id="2.40.160.50">
    <property type="entry name" value="membrane protein fhac: a member of the omp85/tpsb transporter family"/>
    <property type="match status" value="1"/>
</dbReference>
<evidence type="ECO:0000256" key="5">
    <source>
        <dbReference type="ARBA" id="ARBA00022737"/>
    </source>
</evidence>
<keyword evidence="7" id="KW-0998">Cell outer membrane</keyword>
<keyword evidence="4 9" id="KW-0732">Signal</keyword>
<feature type="domain" description="POTRA" evidence="10">
    <location>
        <begin position="219"/>
        <end position="296"/>
    </location>
</feature>
<evidence type="ECO:0000256" key="6">
    <source>
        <dbReference type="ARBA" id="ARBA00023136"/>
    </source>
</evidence>
<comment type="caution">
    <text evidence="11">The sequence shown here is derived from an EMBL/GenBank/DDBJ whole genome shotgun (WGS) entry which is preliminary data.</text>
</comment>
<feature type="domain" description="POTRA" evidence="10">
    <location>
        <begin position="398"/>
        <end position="476"/>
    </location>
</feature>
<dbReference type="Gene3D" id="3.10.20.310">
    <property type="entry name" value="membrane protein fhac"/>
    <property type="match status" value="5"/>
</dbReference>
<feature type="chain" id="PRO_5039925502" description="Outer membrane protein assembly factor BamA" evidence="9">
    <location>
        <begin position="28"/>
        <end position="881"/>
    </location>
</feature>
<dbReference type="EMBL" id="JAAGRR010000085">
    <property type="protein sequence ID" value="NDY42783.1"/>
    <property type="molecule type" value="Genomic_DNA"/>
</dbReference>